<sequence length="266" mass="30882">KQITAYGIFLMSGSTCFFIGKTLNAHVPVFPYYNWIPYDLSNPYYYWTTLFFRTSSSFIGIFITVQFVSFFSSSTLIIQSQVAILKYRYKKSMKIIEKKYNNCDKINRDKMNDLKVLEKKLIVDFVNNHLEVLKLASIINDIFSIDIFLIINEIFSIDIFFFYSTSTVSICTTAYVSSTVPLFSNQFFATTLLNVIILCQITMMSFTSNAISIAFEKLHNEISSSNWIILNEKTKKELIFVMIRTRKPFNFTTGKIIKPSRESLKN</sequence>
<keyword evidence="8" id="KW-0675">Receptor</keyword>
<proteinExistence type="predicted"/>
<feature type="non-terminal residue" evidence="11">
    <location>
        <position position="266"/>
    </location>
</feature>
<name>A0A834XJ84_APHGI</name>
<evidence type="ECO:0000256" key="8">
    <source>
        <dbReference type="ARBA" id="ARBA00023170"/>
    </source>
</evidence>
<evidence type="ECO:0000256" key="2">
    <source>
        <dbReference type="ARBA" id="ARBA00022475"/>
    </source>
</evidence>
<evidence type="ECO:0008006" key="13">
    <source>
        <dbReference type="Google" id="ProtNLM"/>
    </source>
</evidence>
<evidence type="ECO:0000256" key="5">
    <source>
        <dbReference type="ARBA" id="ARBA00022725"/>
    </source>
</evidence>
<dbReference type="GO" id="GO:0004984">
    <property type="term" value="F:olfactory receptor activity"/>
    <property type="evidence" value="ECO:0007669"/>
    <property type="project" value="InterPro"/>
</dbReference>
<evidence type="ECO:0000256" key="7">
    <source>
        <dbReference type="ARBA" id="ARBA00023136"/>
    </source>
</evidence>
<organism evidence="11 12">
    <name type="scientific">Aphidius gifuensis</name>
    <name type="common">Parasitoid wasp</name>
    <dbReference type="NCBI Taxonomy" id="684658"/>
    <lineage>
        <taxon>Eukaryota</taxon>
        <taxon>Metazoa</taxon>
        <taxon>Ecdysozoa</taxon>
        <taxon>Arthropoda</taxon>
        <taxon>Hexapoda</taxon>
        <taxon>Insecta</taxon>
        <taxon>Pterygota</taxon>
        <taxon>Neoptera</taxon>
        <taxon>Endopterygota</taxon>
        <taxon>Hymenoptera</taxon>
        <taxon>Apocrita</taxon>
        <taxon>Ichneumonoidea</taxon>
        <taxon>Braconidae</taxon>
        <taxon>Aphidiinae</taxon>
        <taxon>Aphidius</taxon>
    </lineage>
</organism>
<keyword evidence="4 10" id="KW-0812">Transmembrane</keyword>
<evidence type="ECO:0000256" key="4">
    <source>
        <dbReference type="ARBA" id="ARBA00022692"/>
    </source>
</evidence>
<dbReference type="PANTHER" id="PTHR21137">
    <property type="entry name" value="ODORANT RECEPTOR"/>
    <property type="match status" value="1"/>
</dbReference>
<dbReference type="GO" id="GO:0005886">
    <property type="term" value="C:plasma membrane"/>
    <property type="evidence" value="ECO:0007669"/>
    <property type="project" value="UniProtKB-SubCell"/>
</dbReference>
<keyword evidence="7 10" id="KW-0472">Membrane</keyword>
<dbReference type="AlphaFoldDB" id="A0A834XJ84"/>
<keyword evidence="12" id="KW-1185">Reference proteome</keyword>
<keyword evidence="6 10" id="KW-1133">Transmembrane helix</keyword>
<keyword evidence="9" id="KW-0807">Transducer</keyword>
<dbReference type="InterPro" id="IPR004117">
    <property type="entry name" value="7tm6_olfct_rcpt"/>
</dbReference>
<evidence type="ECO:0000313" key="11">
    <source>
        <dbReference type="EMBL" id="KAF7988001.1"/>
    </source>
</evidence>
<evidence type="ECO:0000313" key="12">
    <source>
        <dbReference type="Proteomes" id="UP000639338"/>
    </source>
</evidence>
<feature type="transmembrane region" description="Helical" evidence="10">
    <location>
        <begin position="58"/>
        <end position="85"/>
    </location>
</feature>
<evidence type="ECO:0000256" key="3">
    <source>
        <dbReference type="ARBA" id="ARBA00022606"/>
    </source>
</evidence>
<comment type="subcellular location">
    <subcellularLocation>
        <location evidence="1">Cell membrane</location>
        <topology evidence="1">Multi-pass membrane protein</topology>
    </subcellularLocation>
</comment>
<comment type="caution">
    <text evidence="11">The sequence shown here is derived from an EMBL/GenBank/DDBJ whole genome shotgun (WGS) entry which is preliminary data.</text>
</comment>
<feature type="non-terminal residue" evidence="11">
    <location>
        <position position="1"/>
    </location>
</feature>
<dbReference type="GO" id="GO:0005549">
    <property type="term" value="F:odorant binding"/>
    <property type="evidence" value="ECO:0007669"/>
    <property type="project" value="InterPro"/>
</dbReference>
<keyword evidence="3" id="KW-0716">Sensory transduction</keyword>
<evidence type="ECO:0000256" key="9">
    <source>
        <dbReference type="ARBA" id="ARBA00023224"/>
    </source>
</evidence>
<evidence type="ECO:0000256" key="10">
    <source>
        <dbReference type="SAM" id="Phobius"/>
    </source>
</evidence>
<dbReference type="Proteomes" id="UP000639338">
    <property type="component" value="Unassembled WGS sequence"/>
</dbReference>
<dbReference type="PANTHER" id="PTHR21137:SF35">
    <property type="entry name" value="ODORANT RECEPTOR 19A-RELATED"/>
    <property type="match status" value="1"/>
</dbReference>
<protein>
    <recommendedName>
        <fullName evidence="13">Odorant receptor</fullName>
    </recommendedName>
</protein>
<keyword evidence="2" id="KW-1003">Cell membrane</keyword>
<reference evidence="11 12" key="1">
    <citation type="submission" date="2020-08" db="EMBL/GenBank/DDBJ databases">
        <title>Aphidius gifuensis genome sequencing and assembly.</title>
        <authorList>
            <person name="Du Z."/>
        </authorList>
    </citation>
    <scope>NUCLEOTIDE SEQUENCE [LARGE SCALE GENOMIC DNA]</scope>
    <source>
        <strain evidence="11">YNYX2018</strain>
        <tissue evidence="11">Adults</tissue>
    </source>
</reference>
<keyword evidence="5" id="KW-0552">Olfaction</keyword>
<dbReference type="GO" id="GO:0007165">
    <property type="term" value="P:signal transduction"/>
    <property type="evidence" value="ECO:0007669"/>
    <property type="project" value="UniProtKB-KW"/>
</dbReference>
<evidence type="ECO:0000256" key="6">
    <source>
        <dbReference type="ARBA" id="ARBA00022989"/>
    </source>
</evidence>
<gene>
    <name evidence="11" type="ORF">HCN44_007495</name>
</gene>
<dbReference type="Pfam" id="PF02949">
    <property type="entry name" value="7tm_6"/>
    <property type="match status" value="1"/>
</dbReference>
<feature type="transmembrane region" description="Helical" evidence="10">
    <location>
        <begin position="183"/>
        <end position="203"/>
    </location>
</feature>
<dbReference type="EMBL" id="JACMRX010000006">
    <property type="protein sequence ID" value="KAF7988001.1"/>
    <property type="molecule type" value="Genomic_DNA"/>
</dbReference>
<dbReference type="OrthoDB" id="6597368at2759"/>
<accession>A0A834XJ84</accession>
<evidence type="ECO:0000256" key="1">
    <source>
        <dbReference type="ARBA" id="ARBA00004651"/>
    </source>
</evidence>